<dbReference type="PANTHER" id="PTHR44733:SF1">
    <property type="entry name" value="DNAJ HOMOLOG SUBFAMILY C MEMBER 22"/>
    <property type="match status" value="1"/>
</dbReference>
<evidence type="ECO:0000256" key="2">
    <source>
        <dbReference type="ARBA" id="ARBA00004141"/>
    </source>
</evidence>
<reference evidence="9 10" key="1">
    <citation type="submission" date="2019-02" db="EMBL/GenBank/DDBJ databases">
        <title>Opniocepnalus argus genome.</title>
        <authorList>
            <person name="Zhou C."/>
            <person name="Xiao S."/>
        </authorList>
    </citation>
    <scope>NUCLEOTIDE SEQUENCE [LARGE SCALE GENOMIC DNA]</scope>
    <source>
        <strain evidence="9">OARG1902GOOAL</strain>
        <tissue evidence="9">Muscle</tissue>
    </source>
</reference>
<feature type="transmembrane region" description="Helical" evidence="7">
    <location>
        <begin position="31"/>
        <end position="50"/>
    </location>
</feature>
<proteinExistence type="predicted"/>
<evidence type="ECO:0000256" key="4">
    <source>
        <dbReference type="ARBA" id="ARBA00022692"/>
    </source>
</evidence>
<feature type="transmembrane region" description="Helical" evidence="7">
    <location>
        <begin position="187"/>
        <end position="206"/>
    </location>
</feature>
<sequence length="339" mass="38234">MVKSVMVAYALWAVGGPLGLHHLYLGRDNHALLWMLTLGGFGFGWFREVIRIPAYVSEANQNAEKPRKRFRAMVPPAISPVRFAGQVCVGIYFGTVALIGLNSLSFFYLIVLPLCVGAGVHLVSSVGQQTSDLKKTLTACLITSPIFYGSTLSPLPISLAASVTATQNRRFKPPQAPGSTQELGPRLYRLGLAWLAFSAPLGYCIFHNTTATLYYLSDCVATLLKIFWFLPWLRGVLEYVVLMPYRILCVLTGGGYYEETWRKLLEILLKEYTEREKDALQVLSLKAEASLEDITRSYRELAKTWHPDHNPSKDAEAMFMKIHEAYEILLRRHRPQRFK</sequence>
<evidence type="ECO:0000256" key="3">
    <source>
        <dbReference type="ARBA" id="ARBA00020945"/>
    </source>
</evidence>
<evidence type="ECO:0000313" key="10">
    <source>
        <dbReference type="Proteomes" id="UP000503349"/>
    </source>
</evidence>
<evidence type="ECO:0000256" key="1">
    <source>
        <dbReference type="ARBA" id="ARBA00002080"/>
    </source>
</evidence>
<dbReference type="AlphaFoldDB" id="A0A6G1Q2W6"/>
<keyword evidence="6 7" id="KW-0472">Membrane</keyword>
<feature type="domain" description="J" evidence="8">
    <location>
        <begin position="278"/>
        <end position="339"/>
    </location>
</feature>
<dbReference type="InterPro" id="IPR036869">
    <property type="entry name" value="J_dom_sf"/>
</dbReference>
<dbReference type="SUPFAM" id="SSF46565">
    <property type="entry name" value="Chaperone J-domain"/>
    <property type="match status" value="1"/>
</dbReference>
<dbReference type="PANTHER" id="PTHR44733">
    <property type="entry name" value="DNAJ HOMOLOG SUBFAMILY C MEMBER 22"/>
    <property type="match status" value="1"/>
</dbReference>
<dbReference type="Pfam" id="PF00226">
    <property type="entry name" value="DnaJ"/>
    <property type="match status" value="1"/>
</dbReference>
<evidence type="ECO:0000256" key="5">
    <source>
        <dbReference type="ARBA" id="ARBA00022989"/>
    </source>
</evidence>
<dbReference type="GO" id="GO:0016020">
    <property type="term" value="C:membrane"/>
    <property type="evidence" value="ECO:0007669"/>
    <property type="project" value="UniProtKB-SubCell"/>
</dbReference>
<keyword evidence="5 7" id="KW-1133">Transmembrane helix</keyword>
<comment type="function">
    <text evidence="1">May function as a co-chaperone.</text>
</comment>
<reference evidence="10" key="2">
    <citation type="submission" date="2019-02" db="EMBL/GenBank/DDBJ databases">
        <title>Opniocepnalus argus Var Kimnra genome.</title>
        <authorList>
            <person name="Zhou C."/>
            <person name="Xiao S."/>
        </authorList>
    </citation>
    <scope>NUCLEOTIDE SEQUENCE [LARGE SCALE GENOMIC DNA]</scope>
</reference>
<dbReference type="Pfam" id="PF05154">
    <property type="entry name" value="TM2"/>
    <property type="match status" value="1"/>
</dbReference>
<feature type="transmembrane region" description="Helical" evidence="7">
    <location>
        <begin position="239"/>
        <end position="257"/>
    </location>
</feature>
<comment type="subcellular location">
    <subcellularLocation>
        <location evidence="2">Membrane</location>
        <topology evidence="2">Multi-pass membrane protein</topology>
    </subcellularLocation>
</comment>
<dbReference type="Gene3D" id="1.10.287.110">
    <property type="entry name" value="DnaJ domain"/>
    <property type="match status" value="1"/>
</dbReference>
<accession>A0A6G1Q2W6</accession>
<dbReference type="CDD" id="cd06257">
    <property type="entry name" value="DnaJ"/>
    <property type="match status" value="1"/>
</dbReference>
<organism evidence="9 10">
    <name type="scientific">Channa argus</name>
    <name type="common">Northern snakehead</name>
    <name type="synonym">Ophicephalus argus</name>
    <dbReference type="NCBI Taxonomy" id="215402"/>
    <lineage>
        <taxon>Eukaryota</taxon>
        <taxon>Metazoa</taxon>
        <taxon>Chordata</taxon>
        <taxon>Craniata</taxon>
        <taxon>Vertebrata</taxon>
        <taxon>Euteleostomi</taxon>
        <taxon>Actinopterygii</taxon>
        <taxon>Neopterygii</taxon>
        <taxon>Teleostei</taxon>
        <taxon>Neoteleostei</taxon>
        <taxon>Acanthomorphata</taxon>
        <taxon>Anabantaria</taxon>
        <taxon>Anabantiformes</taxon>
        <taxon>Channoidei</taxon>
        <taxon>Channidae</taxon>
        <taxon>Channa</taxon>
    </lineage>
</organism>
<dbReference type="InterPro" id="IPR001623">
    <property type="entry name" value="DnaJ_domain"/>
</dbReference>
<dbReference type="OrthoDB" id="10262359at2759"/>
<name>A0A6G1Q2W6_CHAAH</name>
<feature type="transmembrane region" description="Helical" evidence="7">
    <location>
        <begin position="77"/>
        <end position="100"/>
    </location>
</feature>
<keyword evidence="10" id="KW-1185">Reference proteome</keyword>
<keyword evidence="4 7" id="KW-0812">Transmembrane</keyword>
<dbReference type="InterPro" id="IPR007829">
    <property type="entry name" value="TM2"/>
</dbReference>
<dbReference type="PROSITE" id="PS50076">
    <property type="entry name" value="DNAJ_2"/>
    <property type="match status" value="1"/>
</dbReference>
<evidence type="ECO:0000256" key="6">
    <source>
        <dbReference type="ARBA" id="ARBA00023136"/>
    </source>
</evidence>
<feature type="transmembrane region" description="Helical" evidence="7">
    <location>
        <begin position="7"/>
        <end position="25"/>
    </location>
</feature>
<protein>
    <recommendedName>
        <fullName evidence="3">DnaJ homolog subfamily C member 22</fullName>
    </recommendedName>
</protein>
<dbReference type="PRINTS" id="PR00625">
    <property type="entry name" value="JDOMAIN"/>
</dbReference>
<evidence type="ECO:0000259" key="8">
    <source>
        <dbReference type="PROSITE" id="PS50076"/>
    </source>
</evidence>
<dbReference type="EMBL" id="CM015723">
    <property type="protein sequence ID" value="KAF3696875.1"/>
    <property type="molecule type" value="Genomic_DNA"/>
</dbReference>
<dbReference type="Proteomes" id="UP000503349">
    <property type="component" value="Chromosome 12"/>
</dbReference>
<evidence type="ECO:0000313" key="9">
    <source>
        <dbReference type="EMBL" id="KAF3696875.1"/>
    </source>
</evidence>
<gene>
    <name evidence="9" type="ORF">EXN66_Car012554</name>
</gene>
<evidence type="ECO:0000256" key="7">
    <source>
        <dbReference type="SAM" id="Phobius"/>
    </source>
</evidence>
<dbReference type="SMART" id="SM00271">
    <property type="entry name" value="DnaJ"/>
    <property type="match status" value="1"/>
</dbReference>
<feature type="transmembrane region" description="Helical" evidence="7">
    <location>
        <begin position="106"/>
        <end position="126"/>
    </location>
</feature>